<accession>A0A1H3LZW6</accession>
<evidence type="ECO:0000259" key="2">
    <source>
        <dbReference type="Pfam" id="PF11868"/>
    </source>
</evidence>
<sequence length="324" mass="37998">MEKGKYIQVCVQKGGHNSGKKVEARQDRAAERTRDVREQRRANAGVEIRRRCFPDFLNILYKERSWMMEKKEWYIEYQINENRPGLLGEIASLLGMLRINIITINGVEHQRRGMLVKCQNDEAMMRLKYILETMDIITLRKIREPKLRDRLAVRHGRYIERDEDEKKLFRFVRNELGLLVDFMAELFKKEGHRLIGIRGMPRVGKTESVVAASVCASKRWSFLSSTLLRQTIRSQLAEDELSENHIYIIDGIVSTMRASERHRMLVSEIMRLSATKVVEHPDIFVRETEYTLDDFDYIIELRSEEGEIITYEAVESGFSSFDIS</sequence>
<evidence type="ECO:0000256" key="1">
    <source>
        <dbReference type="SAM" id="MobiDB-lite"/>
    </source>
</evidence>
<dbReference type="SUPFAM" id="SSF55021">
    <property type="entry name" value="ACT-like"/>
    <property type="match status" value="1"/>
</dbReference>
<dbReference type="InterPro" id="IPR045865">
    <property type="entry name" value="ACT-like_dom_sf"/>
</dbReference>
<name>A0A1H3LZW6_9BACI</name>
<reference evidence="4" key="1">
    <citation type="submission" date="2016-10" db="EMBL/GenBank/DDBJ databases">
        <authorList>
            <person name="Varghese N."/>
            <person name="Submissions S."/>
        </authorList>
    </citation>
    <scope>NUCLEOTIDE SEQUENCE [LARGE SCALE GENOMIC DNA]</scope>
    <source>
        <strain evidence="4">SP</strain>
    </source>
</reference>
<keyword evidence="4" id="KW-1185">Reference proteome</keyword>
<feature type="region of interest" description="Disordered" evidence="1">
    <location>
        <begin position="17"/>
        <end position="37"/>
    </location>
</feature>
<evidence type="ECO:0000313" key="3">
    <source>
        <dbReference type="EMBL" id="SDY69558.1"/>
    </source>
</evidence>
<dbReference type="EMBL" id="FNPI01000003">
    <property type="protein sequence ID" value="SDY69558.1"/>
    <property type="molecule type" value="Genomic_DNA"/>
</dbReference>
<feature type="domain" description="DUF3388" evidence="2">
    <location>
        <begin position="140"/>
        <end position="315"/>
    </location>
</feature>
<proteinExistence type="predicted"/>
<dbReference type="Pfam" id="PF11868">
    <property type="entry name" value="DUF3388"/>
    <property type="match status" value="1"/>
</dbReference>
<organism evidence="3 4">
    <name type="scientific">Evansella caseinilytica</name>
    <dbReference type="NCBI Taxonomy" id="1503961"/>
    <lineage>
        <taxon>Bacteria</taxon>
        <taxon>Bacillati</taxon>
        <taxon>Bacillota</taxon>
        <taxon>Bacilli</taxon>
        <taxon>Bacillales</taxon>
        <taxon>Bacillaceae</taxon>
        <taxon>Evansella</taxon>
    </lineage>
</organism>
<dbReference type="AlphaFoldDB" id="A0A1H3LZW6"/>
<evidence type="ECO:0000313" key="4">
    <source>
        <dbReference type="Proteomes" id="UP000198935"/>
    </source>
</evidence>
<dbReference type="InterPro" id="IPR024514">
    <property type="entry name" value="DUF3388"/>
</dbReference>
<dbReference type="STRING" id="1503961.SAMN05421736_10359"/>
<feature type="compositionally biased region" description="Basic and acidic residues" evidence="1">
    <location>
        <begin position="20"/>
        <end position="37"/>
    </location>
</feature>
<gene>
    <name evidence="3" type="ORF">SAMN05421736_10359</name>
</gene>
<protein>
    <recommendedName>
        <fullName evidence="2">DUF3388 domain-containing protein</fullName>
    </recommendedName>
</protein>
<dbReference type="Proteomes" id="UP000198935">
    <property type="component" value="Unassembled WGS sequence"/>
</dbReference>